<evidence type="ECO:0000313" key="3">
    <source>
        <dbReference type="Proteomes" id="UP001595075"/>
    </source>
</evidence>
<evidence type="ECO:0000256" key="1">
    <source>
        <dbReference type="SAM" id="MobiDB-lite"/>
    </source>
</evidence>
<dbReference type="Proteomes" id="UP001595075">
    <property type="component" value="Unassembled WGS sequence"/>
</dbReference>
<accession>A0ABR4C9A3</accession>
<sequence length="650" mass="72807">MDFMSITAAKISKFQEILPGKPTGFQKSMHSLAGWGAKIKTMPRVIPFLVTRGFETTLPELLGFRNEIDDHTAALFPKIQFNGAMTSRSMQSKEPWALYGPVADPSIYFYFIANGGLLAEDRELNGMRKGWKTDKQIWMDDFEPRGMSFSDFRSYSRNNEAILLPDTSPGLFYAKFVMFHKQHLRRKRKEIIKPAPMLEASEDSNDMASLSILFSCWHPDTTWKNRPASESSTSVTSEKIAWPSPSKKHMFIRHKGIEGPLTKRRKLNSSSPKFQISNSDISRPTRPSLLSRRMGRSSTPLWKDLAGQPVLATPYQPLVNKSNQTYTLPLTVPGAQRHTCLDSSDPISQALFGFLKNGEWSLRPRETTDKTLEVMSDSCDSGVQIDTKEGVQSGSDPSQIMPEKQKVKMSTAPAYFDRPVSNYSKVNEDKQEFFNAIIDAEIRSGQPFPSKPNYQELKKPISKQSKKPICKTPKKPKDLSLYTLPHGTINEYDAHGNVTGCYIPQNSVSVTGQPLSEKCPTQLTTSAVQAPGATNNAYQRPMHGSVHDQIPPQPYPHQYPVNNSVDSQMPPPPKPSQHPVNGPVSQMPPPPKPSEHTLNGVVNGQILPPPNLSRHPVHGGSNNEVPYQLLQERLILPGRPRSTRQMRKRI</sequence>
<feature type="region of interest" description="Disordered" evidence="1">
    <location>
        <begin position="261"/>
        <end position="294"/>
    </location>
</feature>
<comment type="caution">
    <text evidence="2">The sequence shown here is derived from an EMBL/GenBank/DDBJ whole genome shotgun (WGS) entry which is preliminary data.</text>
</comment>
<feature type="compositionally biased region" description="Low complexity" evidence="1">
    <location>
        <begin position="282"/>
        <end position="292"/>
    </location>
</feature>
<feature type="compositionally biased region" description="Polar residues" evidence="1">
    <location>
        <begin position="268"/>
        <end position="281"/>
    </location>
</feature>
<protein>
    <submittedName>
        <fullName evidence="2">Uncharacterized protein</fullName>
    </submittedName>
</protein>
<keyword evidence="3" id="KW-1185">Reference proteome</keyword>
<dbReference type="EMBL" id="JAZHXI010000011">
    <property type="protein sequence ID" value="KAL2066508.1"/>
    <property type="molecule type" value="Genomic_DNA"/>
</dbReference>
<evidence type="ECO:0000313" key="2">
    <source>
        <dbReference type="EMBL" id="KAL2066508.1"/>
    </source>
</evidence>
<reference evidence="2 3" key="1">
    <citation type="journal article" date="2024" name="Commun. Biol.">
        <title>Comparative genomic analysis of thermophilic fungi reveals convergent evolutionary adaptations and gene losses.</title>
        <authorList>
            <person name="Steindorff A.S."/>
            <person name="Aguilar-Pontes M.V."/>
            <person name="Robinson A.J."/>
            <person name="Andreopoulos B."/>
            <person name="LaButti K."/>
            <person name="Kuo A."/>
            <person name="Mondo S."/>
            <person name="Riley R."/>
            <person name="Otillar R."/>
            <person name="Haridas S."/>
            <person name="Lipzen A."/>
            <person name="Grimwood J."/>
            <person name="Schmutz J."/>
            <person name="Clum A."/>
            <person name="Reid I.D."/>
            <person name="Moisan M.C."/>
            <person name="Butler G."/>
            <person name="Nguyen T.T.M."/>
            <person name="Dewar K."/>
            <person name="Conant G."/>
            <person name="Drula E."/>
            <person name="Henrissat B."/>
            <person name="Hansel C."/>
            <person name="Singer S."/>
            <person name="Hutchinson M.I."/>
            <person name="de Vries R.P."/>
            <person name="Natvig D.O."/>
            <person name="Powell A.J."/>
            <person name="Tsang A."/>
            <person name="Grigoriev I.V."/>
        </authorList>
    </citation>
    <scope>NUCLEOTIDE SEQUENCE [LARGE SCALE GENOMIC DNA]</scope>
    <source>
        <strain evidence="2 3">CBS 494.80</strain>
    </source>
</reference>
<gene>
    <name evidence="2" type="ORF">VTL71DRAFT_2579</name>
</gene>
<proteinExistence type="predicted"/>
<feature type="region of interest" description="Disordered" evidence="1">
    <location>
        <begin position="534"/>
        <end position="597"/>
    </location>
</feature>
<name>A0ABR4C9A3_9HELO</name>
<organism evidence="2 3">
    <name type="scientific">Oculimacula yallundae</name>
    <dbReference type="NCBI Taxonomy" id="86028"/>
    <lineage>
        <taxon>Eukaryota</taxon>
        <taxon>Fungi</taxon>
        <taxon>Dikarya</taxon>
        <taxon>Ascomycota</taxon>
        <taxon>Pezizomycotina</taxon>
        <taxon>Leotiomycetes</taxon>
        <taxon>Helotiales</taxon>
        <taxon>Ploettnerulaceae</taxon>
        <taxon>Oculimacula</taxon>
    </lineage>
</organism>